<keyword evidence="2" id="KW-0472">Membrane</keyword>
<dbReference type="PANTHER" id="PTHR32309">
    <property type="entry name" value="TYROSINE-PROTEIN KINASE"/>
    <property type="match status" value="1"/>
</dbReference>
<comment type="caution">
    <text evidence="3">The sequence shown here is derived from an EMBL/GenBank/DDBJ whole genome shotgun (WGS) entry which is preliminary data.</text>
</comment>
<feature type="coiled-coil region" evidence="1">
    <location>
        <begin position="247"/>
        <end position="305"/>
    </location>
</feature>
<name>A0A975W994_9RHOB</name>
<feature type="transmembrane region" description="Helical" evidence="2">
    <location>
        <begin position="338"/>
        <end position="356"/>
    </location>
</feature>
<keyword evidence="1" id="KW-0175">Coiled coil</keyword>
<evidence type="ECO:0000313" key="4">
    <source>
        <dbReference type="Proteomes" id="UP000182932"/>
    </source>
</evidence>
<keyword evidence="2" id="KW-0812">Transmembrane</keyword>
<dbReference type="EMBL" id="FNYY01000004">
    <property type="protein sequence ID" value="SEJ27950.1"/>
    <property type="molecule type" value="Genomic_DNA"/>
</dbReference>
<keyword evidence="4" id="KW-1185">Reference proteome</keyword>
<evidence type="ECO:0000256" key="1">
    <source>
        <dbReference type="SAM" id="Coils"/>
    </source>
</evidence>
<protein>
    <recommendedName>
        <fullName evidence="5">Polysaccharide chain length determinant N-terminal domain-containing protein</fullName>
    </recommendedName>
</protein>
<proteinExistence type="predicted"/>
<dbReference type="GeneID" id="80817953"/>
<feature type="transmembrane region" description="Helical" evidence="2">
    <location>
        <begin position="395"/>
        <end position="415"/>
    </location>
</feature>
<dbReference type="Proteomes" id="UP000182932">
    <property type="component" value="Unassembled WGS sequence"/>
</dbReference>
<dbReference type="InterPro" id="IPR050445">
    <property type="entry name" value="Bact_polysacc_biosynth/exp"/>
</dbReference>
<dbReference type="RefSeq" id="WP_074836074.1">
    <property type="nucleotide sequence ID" value="NZ_FNYY01000004.1"/>
</dbReference>
<dbReference type="PANTHER" id="PTHR32309:SF31">
    <property type="entry name" value="CAPSULAR EXOPOLYSACCHARIDE FAMILY"/>
    <property type="match status" value="1"/>
</dbReference>
<gene>
    <name evidence="3" type="ORF">SAMN04487940_104268</name>
</gene>
<organism evidence="3 4">
    <name type="scientific">Marinovum algicola</name>
    <dbReference type="NCBI Taxonomy" id="42444"/>
    <lineage>
        <taxon>Bacteria</taxon>
        <taxon>Pseudomonadati</taxon>
        <taxon>Pseudomonadota</taxon>
        <taxon>Alphaproteobacteria</taxon>
        <taxon>Rhodobacterales</taxon>
        <taxon>Roseobacteraceae</taxon>
        <taxon>Marinovum</taxon>
    </lineage>
</organism>
<dbReference type="AlphaFoldDB" id="A0A975W994"/>
<keyword evidence="2" id="KW-1133">Transmembrane helix</keyword>
<evidence type="ECO:0000256" key="2">
    <source>
        <dbReference type="SAM" id="Phobius"/>
    </source>
</evidence>
<evidence type="ECO:0000313" key="3">
    <source>
        <dbReference type="EMBL" id="SEJ27950.1"/>
    </source>
</evidence>
<accession>A0A975W994</accession>
<evidence type="ECO:0008006" key="5">
    <source>
        <dbReference type="Google" id="ProtNLM"/>
    </source>
</evidence>
<reference evidence="3 4" key="1">
    <citation type="submission" date="2016-10" db="EMBL/GenBank/DDBJ databases">
        <authorList>
            <person name="Varghese N."/>
            <person name="Submissions S."/>
        </authorList>
    </citation>
    <scope>NUCLEOTIDE SEQUENCE [LARGE SCALE GENOMIC DNA]</scope>
    <source>
        <strain evidence="3 4">FF3</strain>
    </source>
</reference>
<feature type="transmembrane region" description="Helical" evidence="2">
    <location>
        <begin position="20"/>
        <end position="37"/>
    </location>
</feature>
<sequence length="435" mass="48796">MNQLGSFADLRNVLRRRLPLIMLITLVGCALSIHFALRQPKVYEAIAVAQIEDATIIDSRTGRTDAAHRLTLIEQRMMARDNVIEIIEDFGLYADEEDSIGYKVALFREATSIIPVMDSTQPWLTNGSPTGLTIRVAMSDPEQAADVANELLARVVDQGRSQQETQTEQALVFFSGEEQRLTAEIIALEERLARFKQENADSLPSVITGQRSRLDTLRQTELDIERDIIQLQTSARRSREGVLEAQIAQLAEQRRLVQERIAVVEAALSNSPQVEQELNALDRELTQLRDQLSQITASKVKAETDRTLQQQKQTERFEVLETALVPEYPVSRSRKKTAFMGGVASIVFGVGLALILEIMNPAIRNATQLERALGIQTVVSIPVVQTQREQRMRNVMILGWLLGMLALVPAALRVINDRWPNINPFDTGERQAARL</sequence>